<dbReference type="EC" id="3.4.19.12" evidence="7"/>
<dbReference type="InterPro" id="IPR018200">
    <property type="entry name" value="USP_CS"/>
</dbReference>
<keyword evidence="10" id="KW-1185">Reference proteome</keyword>
<dbReference type="AlphaFoldDB" id="A0A7J7MZ91"/>
<evidence type="ECO:0000313" key="10">
    <source>
        <dbReference type="Proteomes" id="UP000541444"/>
    </source>
</evidence>
<keyword evidence="6 7" id="KW-0788">Thiol protease</keyword>
<keyword evidence="5 7" id="KW-0378">Hydrolase</keyword>
<dbReference type="InterPro" id="IPR038765">
    <property type="entry name" value="Papain-like_cys_pep_sf"/>
</dbReference>
<evidence type="ECO:0000256" key="4">
    <source>
        <dbReference type="ARBA" id="ARBA00022786"/>
    </source>
</evidence>
<feature type="domain" description="USP" evidence="8">
    <location>
        <begin position="216"/>
        <end position="569"/>
    </location>
</feature>
<dbReference type="GO" id="GO:0006508">
    <property type="term" value="P:proteolysis"/>
    <property type="evidence" value="ECO:0007669"/>
    <property type="project" value="UniProtKB-KW"/>
</dbReference>
<dbReference type="EMBL" id="JACGCM010001166">
    <property type="protein sequence ID" value="KAF6160167.1"/>
    <property type="molecule type" value="Genomic_DNA"/>
</dbReference>
<accession>A0A7J7MZ91</accession>
<dbReference type="PROSITE" id="PS50235">
    <property type="entry name" value="USP_3"/>
    <property type="match status" value="1"/>
</dbReference>
<evidence type="ECO:0000256" key="5">
    <source>
        <dbReference type="ARBA" id="ARBA00022801"/>
    </source>
</evidence>
<comment type="similarity">
    <text evidence="2 7">Belongs to the peptidase C19 family.</text>
</comment>
<gene>
    <name evidence="9" type="ORF">GIB67_016603</name>
</gene>
<dbReference type="InterPro" id="IPR028889">
    <property type="entry name" value="USP"/>
</dbReference>
<evidence type="ECO:0000259" key="8">
    <source>
        <dbReference type="PROSITE" id="PS50235"/>
    </source>
</evidence>
<keyword evidence="3 7" id="KW-0645">Protease</keyword>
<sequence length="569" mass="62588">MTRYNSHRLGNPQDLGCKCSLSRKDSLRNIVVLVFGSFTEDEVISLKKKSPENIIEPLEKKGLQFGSLDFASVKSLGSPDIELKHSKLSDLSKSVPPPKFVNEDNGFSCLKTTEDNGYTHSPPHVFPLNNGVRGPEKTSVDLASLCISETNTGALKQSPSPKPDTLDDATLEHQSNLVISVPNEVHVDLSEPLASKEHNQNALNGPREAATDLLPRGLINSGNLCFLNSSLQAFLSCSPFVQLLQDLRARTIPKIGYPTLSAFLQFISEFDLPTGSSLIKNQRVVLETGSPFCPSMFEPTLKKFTPDVTNSISSRPRQEDAQEFLSFVMDQMHDELLQLEGHFSNSNGGNSSVVSSLEDDGWETVGPKNKTAITRTQSFVPSELSAIFGGQLRSTVKARGSKASATIQPFLLLHLDIFPHAVHSIEDALRLFSAPETLDGYRPSAAAKVGVVSASKSVKIETLSKIMILHLMRFGYGSKGSTKLHKPVYFPLELVLGRELLASPFAEGRKYQLVATISHHGRESSKGHYTADTRHPDGYWLRFDDATVRAIDINKVLHDQAYVLFYEQV</sequence>
<dbReference type="GO" id="GO:0005634">
    <property type="term" value="C:nucleus"/>
    <property type="evidence" value="ECO:0007669"/>
    <property type="project" value="TreeGrafter"/>
</dbReference>
<dbReference type="GO" id="GO:0016579">
    <property type="term" value="P:protein deubiquitination"/>
    <property type="evidence" value="ECO:0007669"/>
    <property type="project" value="InterPro"/>
</dbReference>
<dbReference type="InterPro" id="IPR001394">
    <property type="entry name" value="Peptidase_C19_UCH"/>
</dbReference>
<proteinExistence type="inferred from homology"/>
<comment type="caution">
    <text evidence="9">The sequence shown here is derived from an EMBL/GenBank/DDBJ whole genome shotgun (WGS) entry which is preliminary data.</text>
</comment>
<organism evidence="9 10">
    <name type="scientific">Kingdonia uniflora</name>
    <dbReference type="NCBI Taxonomy" id="39325"/>
    <lineage>
        <taxon>Eukaryota</taxon>
        <taxon>Viridiplantae</taxon>
        <taxon>Streptophyta</taxon>
        <taxon>Embryophyta</taxon>
        <taxon>Tracheophyta</taxon>
        <taxon>Spermatophyta</taxon>
        <taxon>Magnoliopsida</taxon>
        <taxon>Ranunculales</taxon>
        <taxon>Circaeasteraceae</taxon>
        <taxon>Kingdonia</taxon>
    </lineage>
</organism>
<name>A0A7J7MZ91_9MAGN</name>
<comment type="function">
    <text evidence="7">Recognizes and hydrolyzes the peptide bond at the C-terminal Gly of ubiquitin. Involved in the processing of poly-ubiquitin precursors as well as that of ubiquitinated proteins.</text>
</comment>
<comment type="catalytic activity">
    <reaction evidence="1 7">
        <text>Thiol-dependent hydrolysis of ester, thioester, amide, peptide and isopeptide bonds formed by the C-terminal Gly of ubiquitin (a 76-residue protein attached to proteins as an intracellular targeting signal).</text>
        <dbReference type="EC" id="3.4.19.12"/>
    </reaction>
</comment>
<dbReference type="SUPFAM" id="SSF54001">
    <property type="entry name" value="Cysteine proteinases"/>
    <property type="match status" value="1"/>
</dbReference>
<dbReference type="PANTHER" id="PTHR24006:SF687">
    <property type="entry name" value="UBIQUITIN CARBOXYL-TERMINAL HYDROLASE 10"/>
    <property type="match status" value="1"/>
</dbReference>
<dbReference type="PROSITE" id="PS00972">
    <property type="entry name" value="USP_1"/>
    <property type="match status" value="1"/>
</dbReference>
<evidence type="ECO:0000256" key="7">
    <source>
        <dbReference type="RuleBase" id="RU366025"/>
    </source>
</evidence>
<evidence type="ECO:0000313" key="9">
    <source>
        <dbReference type="EMBL" id="KAF6160167.1"/>
    </source>
</evidence>
<evidence type="ECO:0000256" key="6">
    <source>
        <dbReference type="ARBA" id="ARBA00022807"/>
    </source>
</evidence>
<keyword evidence="4 7" id="KW-0833">Ubl conjugation pathway</keyword>
<dbReference type="FunFam" id="3.90.70.10:FF:000108">
    <property type="entry name" value="Ubiquitin carboxyl-terminal hydrolase"/>
    <property type="match status" value="1"/>
</dbReference>
<dbReference type="Pfam" id="PF00443">
    <property type="entry name" value="UCH"/>
    <property type="match status" value="1"/>
</dbReference>
<dbReference type="GO" id="GO:0004843">
    <property type="term" value="F:cysteine-type deubiquitinase activity"/>
    <property type="evidence" value="ECO:0007669"/>
    <property type="project" value="UniProtKB-UniRule"/>
</dbReference>
<protein>
    <recommendedName>
        <fullName evidence="7">Ubiquitin carboxyl-terminal hydrolase</fullName>
        <ecNumber evidence="7">3.4.19.12</ecNumber>
    </recommendedName>
</protein>
<dbReference type="PROSITE" id="PS00973">
    <property type="entry name" value="USP_2"/>
    <property type="match status" value="1"/>
</dbReference>
<dbReference type="PANTHER" id="PTHR24006">
    <property type="entry name" value="UBIQUITIN CARBOXYL-TERMINAL HYDROLASE"/>
    <property type="match status" value="1"/>
</dbReference>
<dbReference type="GO" id="GO:0005829">
    <property type="term" value="C:cytosol"/>
    <property type="evidence" value="ECO:0007669"/>
    <property type="project" value="TreeGrafter"/>
</dbReference>
<dbReference type="InterPro" id="IPR050164">
    <property type="entry name" value="Peptidase_C19"/>
</dbReference>
<reference evidence="9 10" key="1">
    <citation type="journal article" date="2020" name="IScience">
        <title>Genome Sequencing of the Endangered Kingdonia uniflora (Circaeasteraceae, Ranunculales) Reveals Potential Mechanisms of Evolutionary Specialization.</title>
        <authorList>
            <person name="Sun Y."/>
            <person name="Deng T."/>
            <person name="Zhang A."/>
            <person name="Moore M.J."/>
            <person name="Landis J.B."/>
            <person name="Lin N."/>
            <person name="Zhang H."/>
            <person name="Zhang X."/>
            <person name="Huang J."/>
            <person name="Zhang X."/>
            <person name="Sun H."/>
            <person name="Wang H."/>
        </authorList>
    </citation>
    <scope>NUCLEOTIDE SEQUENCE [LARGE SCALE GENOMIC DNA]</scope>
    <source>
        <strain evidence="9">TB1705</strain>
        <tissue evidence="9">Leaf</tissue>
    </source>
</reference>
<evidence type="ECO:0000256" key="1">
    <source>
        <dbReference type="ARBA" id="ARBA00000707"/>
    </source>
</evidence>
<evidence type="ECO:0000256" key="2">
    <source>
        <dbReference type="ARBA" id="ARBA00009085"/>
    </source>
</evidence>
<dbReference type="Gene3D" id="3.90.70.10">
    <property type="entry name" value="Cysteine proteinases"/>
    <property type="match status" value="1"/>
</dbReference>
<dbReference type="Proteomes" id="UP000541444">
    <property type="component" value="Unassembled WGS sequence"/>
</dbReference>
<evidence type="ECO:0000256" key="3">
    <source>
        <dbReference type="ARBA" id="ARBA00022670"/>
    </source>
</evidence>
<dbReference type="OrthoDB" id="429671at2759"/>